<dbReference type="InterPro" id="IPR000836">
    <property type="entry name" value="PRTase_dom"/>
</dbReference>
<dbReference type="CDD" id="cd06223">
    <property type="entry name" value="PRTases_typeI"/>
    <property type="match status" value="1"/>
</dbReference>
<sequence>MECRWDLPMTGYALQEQNYVTELFAARLEFDHACALLFFESGDLRRLIHRLKYRSRADIARLMGEIFGYYLRQSPYYRDIDLLVPVPLHWFKRLIRGYNQAEEICRGMSRAMGIECDFSLVKRKRFTEQQARKETEERWDNVRGAFRYRGGDLSGRKLLLIDDVLTTGSTIEACGTELLKSGCRLNIATLAVAVRHRDGNTNSTLKS</sequence>
<dbReference type="SUPFAM" id="SSF53271">
    <property type="entry name" value="PRTase-like"/>
    <property type="match status" value="1"/>
</dbReference>
<dbReference type="PATRIC" id="fig|1433126.3.peg.1648"/>
<evidence type="ECO:0000313" key="3">
    <source>
        <dbReference type="EMBL" id="CDN31752.1"/>
    </source>
</evidence>
<evidence type="ECO:0000256" key="1">
    <source>
        <dbReference type="ARBA" id="ARBA00008007"/>
    </source>
</evidence>
<gene>
    <name evidence="3" type="ORF">BN938_1672</name>
</gene>
<dbReference type="Proteomes" id="UP000027616">
    <property type="component" value="Chromosome I"/>
</dbReference>
<feature type="domain" description="Phosphoribosyltransferase" evidence="2">
    <location>
        <begin position="108"/>
        <end position="197"/>
    </location>
</feature>
<dbReference type="STRING" id="1433126.BN938_1672"/>
<keyword evidence="3" id="KW-0808">Transferase</keyword>
<dbReference type="GO" id="GO:0016757">
    <property type="term" value="F:glycosyltransferase activity"/>
    <property type="evidence" value="ECO:0007669"/>
    <property type="project" value="UniProtKB-KW"/>
</dbReference>
<accession>A0A060R8H5</accession>
<evidence type="ECO:0000313" key="4">
    <source>
        <dbReference type="Proteomes" id="UP000027616"/>
    </source>
</evidence>
<dbReference type="InterPro" id="IPR051910">
    <property type="entry name" value="ComF/GntX_DNA_util-trans"/>
</dbReference>
<reference evidence="3 4" key="1">
    <citation type="journal article" date="2015" name="Genome Announc.">
        <title>Complete Genome Sequence of the Novel Leech Symbiont Mucinivorans hirudinis M3T.</title>
        <authorList>
            <person name="Nelson M.C."/>
            <person name="Bomar L."/>
            <person name="Graf J."/>
        </authorList>
    </citation>
    <scope>NUCLEOTIDE SEQUENCE [LARGE SCALE GENOMIC DNA]</scope>
    <source>
        <strain evidence="4">M3</strain>
    </source>
</reference>
<keyword evidence="3" id="KW-0328">Glycosyltransferase</keyword>
<dbReference type="Pfam" id="PF00156">
    <property type="entry name" value="Pribosyltran"/>
    <property type="match status" value="1"/>
</dbReference>
<protein>
    <submittedName>
        <fullName evidence="3">Amidophosphoribosyltransferase-like protein</fullName>
    </submittedName>
</protein>
<name>A0A060R8H5_9BACT</name>
<dbReference type="PANTHER" id="PTHR47505">
    <property type="entry name" value="DNA UTILIZATION PROTEIN YHGH"/>
    <property type="match status" value="1"/>
</dbReference>
<dbReference type="Gene3D" id="3.40.50.2020">
    <property type="match status" value="1"/>
</dbReference>
<comment type="similarity">
    <text evidence="1">Belongs to the ComF/GntX family.</text>
</comment>
<dbReference type="eggNOG" id="COG1040">
    <property type="taxonomic scope" value="Bacteria"/>
</dbReference>
<dbReference type="HOGENOM" id="CLU_054549_5_0_10"/>
<evidence type="ECO:0000259" key="2">
    <source>
        <dbReference type="Pfam" id="PF00156"/>
    </source>
</evidence>
<keyword evidence="4" id="KW-1185">Reference proteome</keyword>
<dbReference type="PANTHER" id="PTHR47505:SF1">
    <property type="entry name" value="DNA UTILIZATION PROTEIN YHGH"/>
    <property type="match status" value="1"/>
</dbReference>
<dbReference type="AlphaFoldDB" id="A0A060R8H5"/>
<proteinExistence type="inferred from homology"/>
<dbReference type="InterPro" id="IPR029057">
    <property type="entry name" value="PRTase-like"/>
</dbReference>
<dbReference type="KEGG" id="rbc:BN938_1672"/>
<dbReference type="EMBL" id="HG934468">
    <property type="protein sequence ID" value="CDN31752.1"/>
    <property type="molecule type" value="Genomic_DNA"/>
</dbReference>
<organism evidence="3 4">
    <name type="scientific">Mucinivorans hirudinis</name>
    <dbReference type="NCBI Taxonomy" id="1433126"/>
    <lineage>
        <taxon>Bacteria</taxon>
        <taxon>Pseudomonadati</taxon>
        <taxon>Bacteroidota</taxon>
        <taxon>Bacteroidia</taxon>
        <taxon>Bacteroidales</taxon>
        <taxon>Rikenellaceae</taxon>
        <taxon>Mucinivorans</taxon>
    </lineage>
</organism>